<reference evidence="3" key="1">
    <citation type="submission" date="2022-11" db="UniProtKB">
        <authorList>
            <consortium name="WormBaseParasite"/>
        </authorList>
    </citation>
    <scope>IDENTIFICATION</scope>
</reference>
<proteinExistence type="predicted"/>
<accession>A0A915C2M1</accession>
<organism evidence="2 3">
    <name type="scientific">Parascaris univalens</name>
    <name type="common">Nematode worm</name>
    <dbReference type="NCBI Taxonomy" id="6257"/>
    <lineage>
        <taxon>Eukaryota</taxon>
        <taxon>Metazoa</taxon>
        <taxon>Ecdysozoa</taxon>
        <taxon>Nematoda</taxon>
        <taxon>Chromadorea</taxon>
        <taxon>Rhabditida</taxon>
        <taxon>Spirurina</taxon>
        <taxon>Ascaridomorpha</taxon>
        <taxon>Ascaridoidea</taxon>
        <taxon>Ascarididae</taxon>
        <taxon>Parascaris</taxon>
    </lineage>
</organism>
<name>A0A915C2M1_PARUN</name>
<sequence>CIIFGDTEMFAEVELSMHVESSLKTLLNVTLYIIVKFLQFTTALHPQKYFAVGKSKSLPTISLNLSLRFAILLPIFVVSFVNDHSLSVFRSVTPFQILRCSSTSLSFLVNLMLICDIGFVATNSAVLSFHKRR</sequence>
<evidence type="ECO:0000313" key="2">
    <source>
        <dbReference type="Proteomes" id="UP000887569"/>
    </source>
</evidence>
<keyword evidence="1" id="KW-0812">Transmembrane</keyword>
<keyword evidence="1" id="KW-0472">Membrane</keyword>
<dbReference type="AlphaFoldDB" id="A0A915C2M1"/>
<feature type="transmembrane region" description="Helical" evidence="1">
    <location>
        <begin position="107"/>
        <end position="129"/>
    </location>
</feature>
<protein>
    <submittedName>
        <fullName evidence="3">Uncharacterized protein</fullName>
    </submittedName>
</protein>
<feature type="transmembrane region" description="Helical" evidence="1">
    <location>
        <begin position="65"/>
        <end position="82"/>
    </location>
</feature>
<evidence type="ECO:0000313" key="3">
    <source>
        <dbReference type="WBParaSite" id="PgR079_g037_t01"/>
    </source>
</evidence>
<dbReference type="Proteomes" id="UP000887569">
    <property type="component" value="Unplaced"/>
</dbReference>
<dbReference type="WBParaSite" id="PgR079_g037_t01">
    <property type="protein sequence ID" value="PgR079_g037_t01"/>
    <property type="gene ID" value="PgR079_g037"/>
</dbReference>
<keyword evidence="2" id="KW-1185">Reference proteome</keyword>
<keyword evidence="1" id="KW-1133">Transmembrane helix</keyword>
<evidence type="ECO:0000256" key="1">
    <source>
        <dbReference type="SAM" id="Phobius"/>
    </source>
</evidence>